<dbReference type="InParanoid" id="K5VWP1"/>
<feature type="transmembrane region" description="Helical" evidence="2">
    <location>
        <begin position="47"/>
        <end position="68"/>
    </location>
</feature>
<evidence type="ECO:0000256" key="2">
    <source>
        <dbReference type="SAM" id="Phobius"/>
    </source>
</evidence>
<dbReference type="Proteomes" id="UP000008370">
    <property type="component" value="Unassembled WGS sequence"/>
</dbReference>
<feature type="compositionally biased region" description="Polar residues" evidence="1">
    <location>
        <begin position="1"/>
        <end position="14"/>
    </location>
</feature>
<accession>K5VWP1</accession>
<organism evidence="3 4">
    <name type="scientific">Phanerochaete carnosa (strain HHB-10118-sp)</name>
    <name type="common">White-rot fungus</name>
    <name type="synonym">Peniophora carnosa</name>
    <dbReference type="NCBI Taxonomy" id="650164"/>
    <lineage>
        <taxon>Eukaryota</taxon>
        <taxon>Fungi</taxon>
        <taxon>Dikarya</taxon>
        <taxon>Basidiomycota</taxon>
        <taxon>Agaricomycotina</taxon>
        <taxon>Agaricomycetes</taxon>
        <taxon>Polyporales</taxon>
        <taxon>Phanerochaetaceae</taxon>
        <taxon>Phanerochaete</taxon>
    </lineage>
</organism>
<feature type="region of interest" description="Disordered" evidence="1">
    <location>
        <begin position="1"/>
        <end position="24"/>
    </location>
</feature>
<gene>
    <name evidence="3" type="ORF">PHACADRAFT_213094</name>
</gene>
<keyword evidence="2" id="KW-0472">Membrane</keyword>
<evidence type="ECO:0000256" key="1">
    <source>
        <dbReference type="SAM" id="MobiDB-lite"/>
    </source>
</evidence>
<dbReference type="KEGG" id="pco:PHACADRAFT_213094"/>
<reference evidence="3 4" key="1">
    <citation type="journal article" date="2012" name="BMC Genomics">
        <title>Comparative genomics of the white-rot fungi, Phanerochaete carnosa and P. chrysosporium, to elucidate the genetic basis of the distinct wood types they colonize.</title>
        <authorList>
            <person name="Suzuki H."/>
            <person name="MacDonald J."/>
            <person name="Syed K."/>
            <person name="Salamov A."/>
            <person name="Hori C."/>
            <person name="Aerts A."/>
            <person name="Henrissat B."/>
            <person name="Wiebenga A."/>
            <person name="vanKuyk P.A."/>
            <person name="Barry K."/>
            <person name="Lindquist E."/>
            <person name="LaButti K."/>
            <person name="Lapidus A."/>
            <person name="Lucas S."/>
            <person name="Coutinho P."/>
            <person name="Gong Y."/>
            <person name="Samejima M."/>
            <person name="Mahadevan R."/>
            <person name="Abou-Zaid M."/>
            <person name="de Vries R.P."/>
            <person name="Igarashi K."/>
            <person name="Yadav J.S."/>
            <person name="Grigoriev I.V."/>
            <person name="Master E.R."/>
        </authorList>
    </citation>
    <scope>NUCLEOTIDE SEQUENCE [LARGE SCALE GENOMIC DNA]</scope>
    <source>
        <strain evidence="3 4">HHB-10118-sp</strain>
    </source>
</reference>
<dbReference type="AlphaFoldDB" id="K5VWP1"/>
<evidence type="ECO:0000313" key="3">
    <source>
        <dbReference type="EMBL" id="EKM51225.1"/>
    </source>
</evidence>
<evidence type="ECO:0000313" key="4">
    <source>
        <dbReference type="Proteomes" id="UP000008370"/>
    </source>
</evidence>
<protein>
    <submittedName>
        <fullName evidence="3">Uncharacterized protein</fullName>
    </submittedName>
</protein>
<dbReference type="HOGENOM" id="CLU_2085612_0_0_1"/>
<feature type="transmembrane region" description="Helical" evidence="2">
    <location>
        <begin position="74"/>
        <end position="102"/>
    </location>
</feature>
<keyword evidence="4" id="KW-1185">Reference proteome</keyword>
<keyword evidence="2" id="KW-1133">Transmembrane helix</keyword>
<keyword evidence="2" id="KW-0812">Transmembrane</keyword>
<sequence length="117" mass="12534">MKATNNTATVNSTYIPVPDSPKPDPPQLLGSHLHGVRPPSFIRAVLLLTRGSASIFVSIVQAVVTGIVDVVKAIQGVILFILLSPLFLVIAIGTGVAICFGFRHAGKMWKKTDPFRD</sequence>
<name>K5VWP1_PHACS</name>
<dbReference type="GeneID" id="18913330"/>
<proteinExistence type="predicted"/>
<dbReference type="RefSeq" id="XP_007400376.1">
    <property type="nucleotide sequence ID" value="XM_007400314.1"/>
</dbReference>
<dbReference type="EMBL" id="JH930477">
    <property type="protein sequence ID" value="EKM51225.1"/>
    <property type="molecule type" value="Genomic_DNA"/>
</dbReference>